<dbReference type="AlphaFoldDB" id="X1FCT5"/>
<sequence length="59" mass="6494">MEFGAVVSVYVGQLKVNNPFPIGYTQVYLILSGKVPKGIHQFMQIGYITILITGLSDAY</sequence>
<proteinExistence type="predicted"/>
<name>X1FCT5_9ZZZZ</name>
<comment type="caution">
    <text evidence="1">The sequence shown here is derived from an EMBL/GenBank/DDBJ whole genome shotgun (WGS) entry which is preliminary data.</text>
</comment>
<evidence type="ECO:0000313" key="1">
    <source>
        <dbReference type="EMBL" id="GAH18543.1"/>
    </source>
</evidence>
<gene>
    <name evidence="1" type="ORF">S03H2_08402</name>
</gene>
<reference evidence="1" key="1">
    <citation type="journal article" date="2014" name="Front. Microbiol.">
        <title>High frequency of phylogenetically diverse reductive dehalogenase-homologous genes in deep subseafloor sedimentary metagenomes.</title>
        <authorList>
            <person name="Kawai M."/>
            <person name="Futagami T."/>
            <person name="Toyoda A."/>
            <person name="Takaki Y."/>
            <person name="Nishi S."/>
            <person name="Hori S."/>
            <person name="Arai W."/>
            <person name="Tsubouchi T."/>
            <person name="Morono Y."/>
            <person name="Uchiyama I."/>
            <person name="Ito T."/>
            <person name="Fujiyama A."/>
            <person name="Inagaki F."/>
            <person name="Takami H."/>
        </authorList>
    </citation>
    <scope>NUCLEOTIDE SEQUENCE</scope>
    <source>
        <strain evidence="1">Expedition CK06-06</strain>
    </source>
</reference>
<dbReference type="EMBL" id="BARU01004078">
    <property type="protein sequence ID" value="GAH18543.1"/>
    <property type="molecule type" value="Genomic_DNA"/>
</dbReference>
<accession>X1FCT5</accession>
<organism evidence="1">
    <name type="scientific">marine sediment metagenome</name>
    <dbReference type="NCBI Taxonomy" id="412755"/>
    <lineage>
        <taxon>unclassified sequences</taxon>
        <taxon>metagenomes</taxon>
        <taxon>ecological metagenomes</taxon>
    </lineage>
</organism>
<protein>
    <submittedName>
        <fullName evidence="1">Uncharacterized protein</fullName>
    </submittedName>
</protein>